<reference evidence="2" key="1">
    <citation type="submission" date="2021-01" db="EMBL/GenBank/DDBJ databases">
        <authorList>
            <consortium name="Genoscope - CEA"/>
            <person name="William W."/>
        </authorList>
    </citation>
    <scope>NUCLEOTIDE SEQUENCE</scope>
</reference>
<accession>A0A8S1N4L6</accession>
<organism evidence="2 3">
    <name type="scientific">Paramecium sonneborni</name>
    <dbReference type="NCBI Taxonomy" id="65129"/>
    <lineage>
        <taxon>Eukaryota</taxon>
        <taxon>Sar</taxon>
        <taxon>Alveolata</taxon>
        <taxon>Ciliophora</taxon>
        <taxon>Intramacronucleata</taxon>
        <taxon>Oligohymenophorea</taxon>
        <taxon>Peniculida</taxon>
        <taxon>Parameciidae</taxon>
        <taxon>Paramecium</taxon>
    </lineage>
</organism>
<dbReference type="Proteomes" id="UP000692954">
    <property type="component" value="Unassembled WGS sequence"/>
</dbReference>
<proteinExistence type="predicted"/>
<protein>
    <submittedName>
        <fullName evidence="2">Uncharacterized protein</fullName>
    </submittedName>
</protein>
<evidence type="ECO:0000256" key="1">
    <source>
        <dbReference type="SAM" id="MobiDB-lite"/>
    </source>
</evidence>
<gene>
    <name evidence="2" type="ORF">PSON_ATCC_30995.1.T0470084</name>
</gene>
<evidence type="ECO:0000313" key="2">
    <source>
        <dbReference type="EMBL" id="CAD8084633.1"/>
    </source>
</evidence>
<evidence type="ECO:0000313" key="3">
    <source>
        <dbReference type="Proteomes" id="UP000692954"/>
    </source>
</evidence>
<feature type="compositionally biased region" description="Basic and acidic residues" evidence="1">
    <location>
        <begin position="159"/>
        <end position="172"/>
    </location>
</feature>
<comment type="caution">
    <text evidence="2">The sequence shown here is derived from an EMBL/GenBank/DDBJ whole genome shotgun (WGS) entry which is preliminary data.</text>
</comment>
<feature type="compositionally biased region" description="Basic and acidic residues" evidence="1">
    <location>
        <begin position="179"/>
        <end position="202"/>
    </location>
</feature>
<name>A0A8S1N4L6_9CILI</name>
<feature type="region of interest" description="Disordered" evidence="1">
    <location>
        <begin position="158"/>
        <end position="215"/>
    </location>
</feature>
<keyword evidence="3" id="KW-1185">Reference proteome</keyword>
<dbReference type="AlphaFoldDB" id="A0A8S1N4L6"/>
<sequence>MFKTANHLPDIDNNGFRDSKQIQELRKKLDEQKETLKELVYLVKESKTESYKPKFNHQFKSPNEKDQFTFELLEEIKTLRKQINNIETGPKTNQVQNPFIIPQYIPTIQQPQIQPLMPPYMYMNHYFHMPQNLQYQQSQNQAPKKKVDPYKKLALKILQKGERDNHRRRDSNYSDYSDDYNRDDSKQNRYHSQRDRQKDQGRDQSYQNKTSKGSLHDSYVSKFTRSSVKIKTKKPKLFKDDEKINLRRKLCGIFWFIRIGMGLKKYLKRVWLNRRQKYYENEAQLQIDKFDHEFVIEQLDIDRTIKKFSFCLLLNVIRIDILLKIEISSTIKILNQNLKQFFKFLQFCLRSCHSQLKIPQVMNINNLQRNFHHKEDFYYQHILSLPNVTIGQVSAEVSKMIQMDYIFIQVIVQRILLIHEWYSQYPKIPNHKEAIKILASVLHQLFIDQFNNLKVYENSDAIYNKQQVVFCDFTQINYVDVVITIDDKHQNYESTTNCCILGLSTKEQMQELYDQPGYKELQSMFKDYCDYFYQQINF</sequence>
<dbReference type="EMBL" id="CAJJDN010000047">
    <property type="protein sequence ID" value="CAD8084633.1"/>
    <property type="molecule type" value="Genomic_DNA"/>
</dbReference>